<evidence type="ECO:0000256" key="1">
    <source>
        <dbReference type="ARBA" id="ARBA00005474"/>
    </source>
</evidence>
<dbReference type="OrthoDB" id="1893065at2759"/>
<evidence type="ECO:0000256" key="2">
    <source>
        <dbReference type="SAM" id="MobiDB-lite"/>
    </source>
</evidence>
<proteinExistence type="inferred from homology"/>
<accession>A0A834WHK9</accession>
<feature type="compositionally biased region" description="Low complexity" evidence="2">
    <location>
        <begin position="171"/>
        <end position="191"/>
    </location>
</feature>
<dbReference type="Pfam" id="PF03195">
    <property type="entry name" value="LOB"/>
    <property type="match status" value="1"/>
</dbReference>
<evidence type="ECO:0000313" key="5">
    <source>
        <dbReference type="Proteomes" id="UP000634136"/>
    </source>
</evidence>
<gene>
    <name evidence="4" type="ORF">G2W53_025121</name>
</gene>
<evidence type="ECO:0000259" key="3">
    <source>
        <dbReference type="PROSITE" id="PS50891"/>
    </source>
</evidence>
<dbReference type="PANTHER" id="PTHR31301">
    <property type="entry name" value="LOB DOMAIN-CONTAINING PROTEIN 4-RELATED"/>
    <property type="match status" value="1"/>
</dbReference>
<dbReference type="EMBL" id="JAAIUW010000008">
    <property type="protein sequence ID" value="KAF7819666.1"/>
    <property type="molecule type" value="Genomic_DNA"/>
</dbReference>
<protein>
    <submittedName>
        <fullName evidence="4">LOB domain-containing protein 27-like</fullName>
    </submittedName>
</protein>
<name>A0A834WHK9_9FABA</name>
<feature type="domain" description="LOB" evidence="3">
    <location>
        <begin position="10"/>
        <end position="111"/>
    </location>
</feature>
<comment type="similarity">
    <text evidence="1">Belongs to the LOB domain-containing protein family.</text>
</comment>
<comment type="caution">
    <text evidence="4">The sequence shown here is derived from an EMBL/GenBank/DDBJ whole genome shotgun (WGS) entry which is preliminary data.</text>
</comment>
<dbReference type="PROSITE" id="PS50891">
    <property type="entry name" value="LOB"/>
    <property type="match status" value="1"/>
</dbReference>
<reference evidence="4" key="1">
    <citation type="submission" date="2020-09" db="EMBL/GenBank/DDBJ databases">
        <title>Genome-Enabled Discovery of Anthraquinone Biosynthesis in Senna tora.</title>
        <authorList>
            <person name="Kang S.-H."/>
            <person name="Pandey R.P."/>
            <person name="Lee C.-M."/>
            <person name="Sim J.-S."/>
            <person name="Jeong J.-T."/>
            <person name="Choi B.-S."/>
            <person name="Jung M."/>
            <person name="Ginzburg D."/>
            <person name="Zhao K."/>
            <person name="Won S.Y."/>
            <person name="Oh T.-J."/>
            <person name="Yu Y."/>
            <person name="Kim N.-H."/>
            <person name="Lee O.R."/>
            <person name="Lee T.-H."/>
            <person name="Bashyal P."/>
            <person name="Kim T.-S."/>
            <person name="Lee W.-H."/>
            <person name="Kawkins C."/>
            <person name="Kim C.-K."/>
            <person name="Kim J.S."/>
            <person name="Ahn B.O."/>
            <person name="Rhee S.Y."/>
            <person name="Sohng J.K."/>
        </authorList>
    </citation>
    <scope>NUCLEOTIDE SEQUENCE</scope>
    <source>
        <tissue evidence="4">Leaf</tissue>
    </source>
</reference>
<dbReference type="Proteomes" id="UP000634136">
    <property type="component" value="Unassembled WGS sequence"/>
</dbReference>
<keyword evidence="5" id="KW-1185">Reference proteome</keyword>
<dbReference type="InterPro" id="IPR004883">
    <property type="entry name" value="LOB"/>
</dbReference>
<evidence type="ECO:0000313" key="4">
    <source>
        <dbReference type="EMBL" id="KAF7819666.1"/>
    </source>
</evidence>
<organism evidence="4 5">
    <name type="scientific">Senna tora</name>
    <dbReference type="NCBI Taxonomy" id="362788"/>
    <lineage>
        <taxon>Eukaryota</taxon>
        <taxon>Viridiplantae</taxon>
        <taxon>Streptophyta</taxon>
        <taxon>Embryophyta</taxon>
        <taxon>Tracheophyta</taxon>
        <taxon>Spermatophyta</taxon>
        <taxon>Magnoliopsida</taxon>
        <taxon>eudicotyledons</taxon>
        <taxon>Gunneridae</taxon>
        <taxon>Pentapetalae</taxon>
        <taxon>rosids</taxon>
        <taxon>fabids</taxon>
        <taxon>Fabales</taxon>
        <taxon>Fabaceae</taxon>
        <taxon>Caesalpinioideae</taxon>
        <taxon>Cassia clade</taxon>
        <taxon>Senna</taxon>
    </lineage>
</organism>
<feature type="region of interest" description="Disordered" evidence="2">
    <location>
        <begin position="171"/>
        <end position="194"/>
    </location>
</feature>
<dbReference type="AlphaFoldDB" id="A0A834WHK9"/>
<sequence>MTIKLGGTNKACAACKFQRRRCSKGCILSPYFPAEEADKFNNVHRLFGVRNIKTILNQASPEQRDEAMKSIIYESDIQAKYPIEGCLGVMRRYDILLRDATEELYLLRMLKLNLTSGYIDYECPSPNSVIPMDQLSQFINLPNSSVSRNEVNIFYNHLAASLSVSGGKGVGDSIDGSSSSTDGSSSSSIESETVDSDVIDVKPSYLAGGVVFKQEDEDEDELDVTADNDDILDDSNSDDKDYISGWREEALEELRIESLVKSTKTSRYNELGSKDDAILDHKQYSFVRCKEEFDFESSCKSSSKRYIERGPRECRIYV</sequence>
<dbReference type="PANTHER" id="PTHR31301:SF21">
    <property type="entry name" value="LOB DOMAIN-CONTAINING PROTEIN 27-RELATED"/>
    <property type="match status" value="1"/>
</dbReference>